<keyword evidence="3" id="KW-1185">Reference proteome</keyword>
<proteinExistence type="predicted"/>
<gene>
    <name evidence="2" type="ORF">PSYICH_LOCUS7904</name>
</gene>
<reference evidence="2" key="1">
    <citation type="submission" date="2022-01" db="EMBL/GenBank/DDBJ databases">
        <authorList>
            <person name="King R."/>
        </authorList>
    </citation>
    <scope>NUCLEOTIDE SEQUENCE</scope>
</reference>
<feature type="chain" id="PRO_5040428506" evidence="1">
    <location>
        <begin position="19"/>
        <end position="267"/>
    </location>
</feature>
<dbReference type="Proteomes" id="UP001153636">
    <property type="component" value="Chromosome 20"/>
</dbReference>
<keyword evidence="1" id="KW-0732">Signal</keyword>
<dbReference type="OrthoDB" id="6776883at2759"/>
<dbReference type="EMBL" id="OV651832">
    <property type="protein sequence ID" value="CAH1107300.1"/>
    <property type="molecule type" value="Genomic_DNA"/>
</dbReference>
<dbReference type="AlphaFoldDB" id="A0A9P0GEW8"/>
<evidence type="ECO:0000313" key="3">
    <source>
        <dbReference type="Proteomes" id="UP001153636"/>
    </source>
</evidence>
<evidence type="ECO:0000256" key="1">
    <source>
        <dbReference type="SAM" id="SignalP"/>
    </source>
</evidence>
<evidence type="ECO:0000313" key="2">
    <source>
        <dbReference type="EMBL" id="CAH1107300.1"/>
    </source>
</evidence>
<name>A0A9P0GEW8_9CUCU</name>
<organism evidence="2 3">
    <name type="scientific">Psylliodes chrysocephalus</name>
    <dbReference type="NCBI Taxonomy" id="3402493"/>
    <lineage>
        <taxon>Eukaryota</taxon>
        <taxon>Metazoa</taxon>
        <taxon>Ecdysozoa</taxon>
        <taxon>Arthropoda</taxon>
        <taxon>Hexapoda</taxon>
        <taxon>Insecta</taxon>
        <taxon>Pterygota</taxon>
        <taxon>Neoptera</taxon>
        <taxon>Endopterygota</taxon>
        <taxon>Coleoptera</taxon>
        <taxon>Polyphaga</taxon>
        <taxon>Cucujiformia</taxon>
        <taxon>Chrysomeloidea</taxon>
        <taxon>Chrysomelidae</taxon>
        <taxon>Galerucinae</taxon>
        <taxon>Alticini</taxon>
        <taxon>Psylliodes</taxon>
    </lineage>
</organism>
<protein>
    <submittedName>
        <fullName evidence="2">Uncharacterized protein</fullName>
    </submittedName>
</protein>
<accession>A0A9P0GEW8</accession>
<feature type="signal peptide" evidence="1">
    <location>
        <begin position="1"/>
        <end position="18"/>
    </location>
</feature>
<sequence length="267" mass="30550">MNSLYFLYFIGLASSVFSFPTKEESFNYDNHNVSVTIDTDWLSQLYITEVSKDNDPNSKLLMYNNVTQKFLFGTEPRSLHLEVLDYANVYSQESEFFAKSVRDDWTIEDGNEIIEFAMSLGAYGKINHNVDFSNLKKKSHIDYNVLYITEVNITYPYKKSIEEIHQQYPELINIQMPLLGSAISGLIPLVNGTGSDITTCKYRICTSDTEPIRTMDTYYLFDNVTVNNILEATVSTMGYIYNNINGKSFFSAIVHINVTHNVDIGEQ</sequence>